<dbReference type="Gene3D" id="1.25.40.10">
    <property type="entry name" value="Tetratricopeptide repeat domain"/>
    <property type="match status" value="6"/>
</dbReference>
<dbReference type="FunFam" id="1.25.40.10:FF:000158">
    <property type="entry name" value="pentatricopeptide repeat-containing protein At2g33680"/>
    <property type="match status" value="1"/>
</dbReference>
<dbReference type="InterPro" id="IPR002885">
    <property type="entry name" value="PPR_rpt"/>
</dbReference>
<dbReference type="OMA" id="QLGKQFH"/>
<dbReference type="GO" id="GO:0003723">
    <property type="term" value="F:RNA binding"/>
    <property type="evidence" value="ECO:0007669"/>
    <property type="project" value="InterPro"/>
</dbReference>
<dbReference type="eggNOG" id="KOG4197">
    <property type="taxonomic scope" value="Eukaryota"/>
</dbReference>
<dbReference type="Proteomes" id="UP000189703">
    <property type="component" value="Unplaced"/>
</dbReference>
<name>A0A1U8BBK4_NELNU</name>
<dbReference type="Pfam" id="PF20430">
    <property type="entry name" value="Eplus_motif"/>
    <property type="match status" value="1"/>
</dbReference>
<dbReference type="GeneID" id="104611689"/>
<dbReference type="AlphaFoldDB" id="A0A1U8BBK4"/>
<dbReference type="OrthoDB" id="766960at2759"/>
<dbReference type="PROSITE" id="PS51375">
    <property type="entry name" value="PPR"/>
    <property type="match status" value="5"/>
</dbReference>
<dbReference type="Pfam" id="PF14432">
    <property type="entry name" value="DYW_deaminase"/>
    <property type="match status" value="1"/>
</dbReference>
<protein>
    <submittedName>
        <fullName evidence="2">Pentatricopeptide repeat-containing protein At2g33760-like</fullName>
    </submittedName>
</protein>
<proteinExistence type="predicted"/>
<gene>
    <name evidence="2" type="primary">LOC104611689</name>
</gene>
<dbReference type="InterPro" id="IPR046849">
    <property type="entry name" value="E2_motif"/>
</dbReference>
<dbReference type="InterPro" id="IPR046960">
    <property type="entry name" value="PPR_At4g14850-like_plant"/>
</dbReference>
<dbReference type="RefSeq" id="XP_010277168.1">
    <property type="nucleotide sequence ID" value="XM_010278866.2"/>
</dbReference>
<dbReference type="InterPro" id="IPR046848">
    <property type="entry name" value="E_motif"/>
</dbReference>
<dbReference type="SUPFAM" id="SSF48452">
    <property type="entry name" value="TPR-like"/>
    <property type="match status" value="1"/>
</dbReference>
<dbReference type="InterPro" id="IPR011990">
    <property type="entry name" value="TPR-like_helical_dom_sf"/>
</dbReference>
<dbReference type="GO" id="GO:0009451">
    <property type="term" value="P:RNA modification"/>
    <property type="evidence" value="ECO:0007669"/>
    <property type="project" value="InterPro"/>
</dbReference>
<dbReference type="Pfam" id="PF13041">
    <property type="entry name" value="PPR_2"/>
    <property type="match status" value="3"/>
</dbReference>
<reference evidence="2" key="1">
    <citation type="submission" date="2025-08" db="UniProtKB">
        <authorList>
            <consortium name="RefSeq"/>
        </authorList>
    </citation>
    <scope>IDENTIFICATION</scope>
</reference>
<dbReference type="GO" id="GO:0099402">
    <property type="term" value="P:plant organ development"/>
    <property type="evidence" value="ECO:0007669"/>
    <property type="project" value="UniProtKB-ARBA"/>
</dbReference>
<dbReference type="KEGG" id="nnu:104611689"/>
<dbReference type="PANTHER" id="PTHR24015">
    <property type="entry name" value="OS07G0578800 PROTEIN-RELATED"/>
    <property type="match status" value="1"/>
</dbReference>
<evidence type="ECO:0000313" key="1">
    <source>
        <dbReference type="Proteomes" id="UP000189703"/>
    </source>
</evidence>
<keyword evidence="1" id="KW-1185">Reference proteome</keyword>
<dbReference type="NCBIfam" id="TIGR00756">
    <property type="entry name" value="PPR"/>
    <property type="match status" value="5"/>
</dbReference>
<evidence type="ECO:0000313" key="2">
    <source>
        <dbReference type="RefSeq" id="XP_010277168.1"/>
    </source>
</evidence>
<accession>A0A1U8BBK4</accession>
<dbReference type="Pfam" id="PF20431">
    <property type="entry name" value="E_motif"/>
    <property type="match status" value="1"/>
</dbReference>
<dbReference type="FunFam" id="1.25.40.10:FF:000196">
    <property type="entry name" value="Pentatricopeptide repeat-containing protein At4g14850"/>
    <property type="match status" value="1"/>
</dbReference>
<dbReference type="InterPro" id="IPR032867">
    <property type="entry name" value="DYW_dom"/>
</dbReference>
<dbReference type="GO" id="GO:0008270">
    <property type="term" value="F:zinc ion binding"/>
    <property type="evidence" value="ECO:0007669"/>
    <property type="project" value="InterPro"/>
</dbReference>
<dbReference type="FunFam" id="1.25.40.10:FF:000351">
    <property type="entry name" value="Pentatricopeptide repeat-containing protein"/>
    <property type="match status" value="1"/>
</dbReference>
<sequence length="943" mass="106161">MATVCSAAPKSVPPSHRQLPDDNSRFPILNSILPICKQKLANRRPLCPQGRLDEAPKLLQGPGNNGGSRFSLDNFTCNNDIVGYFGKHDRLDEAQRVFDEMPHLNEVSWSTIIASYAYSGNLLRGLLLFVEMAEEGIRPNSYALRSLLKATSSPAEIGIGRQLHGWLIRAGFLLDGIIRASLITMYSNCGFLNEAQRAFNEVNDSSLDDVLVLNSILSAYILHEHWVEAFHLFVHVLSAGLVAPTEHTYAILLNACGLVGAVNYGKTLHGRIVKGGLIDATIMGNSLVTFYAKTENLACANRLFEKITRKDVVSWNAIIAGNEQNSENETAIDLFHRMLMFGPKAKPNRVTFLSVLSAISGVSALNYGRQIHGHIFRSGLEQETSIANSLITMYSKCGEVCKARVVFERLPFKDVITWNSLLAGYEQNEEWESCFELFNRMLSSGIEPDDYSFTVILDAASSDSSNSKYLRQGRGIHGYLLKKTSPLGSSVSTCNALLKLYANCSGVEDAEKIFNRMSAKDAYSWNAMMDGYSINGRCNDAIMVFLNMHDQGLPADHLAFSILLTVCGRLVSLEMGKQFHAFIIKYYHHHHYTYQTSLLSINNALISMYSKCGSITDAAQVFSRMTKRDIFSWTAIISGYAYHGMAYESLQHYDKMKQDGFKPNPVTFLGLLTACAHAGLIEEGTYYFRSMREEHDLNPTLEHYACMIDLFSRSGQFESAAKFVEAANFLNPDCADTLSLWKVLLGSCHAQKQLKLGIHIARRILELEPENETIHILLSNLYASSGMWEDVAIVRKWMKEKGLTKEVGCSWIDAGNRRHLFAAGDVSHPWRKEIYEKLEELDKRCRATGYVPMTEYVLHDVEETQKEAIISYHSEKLAVSFGLLQSGPRSKRVIRVIKNIRICGDCHNWMKYVSQVEGREILLRDSRRFHFFKEGRCSCRDYW</sequence>
<organism evidence="1 2">
    <name type="scientific">Nelumbo nucifera</name>
    <name type="common">Sacred lotus</name>
    <dbReference type="NCBI Taxonomy" id="4432"/>
    <lineage>
        <taxon>Eukaryota</taxon>
        <taxon>Viridiplantae</taxon>
        <taxon>Streptophyta</taxon>
        <taxon>Embryophyta</taxon>
        <taxon>Tracheophyta</taxon>
        <taxon>Spermatophyta</taxon>
        <taxon>Magnoliopsida</taxon>
        <taxon>Proteales</taxon>
        <taxon>Nelumbonaceae</taxon>
        <taxon>Nelumbo</taxon>
    </lineage>
</organism>
<dbReference type="Pfam" id="PF01535">
    <property type="entry name" value="PPR"/>
    <property type="match status" value="4"/>
</dbReference>
<dbReference type="PANTHER" id="PTHR24015:SF548">
    <property type="entry name" value="OS08G0340900 PROTEIN"/>
    <property type="match status" value="1"/>
</dbReference>